<dbReference type="PANTHER" id="PTHR43712">
    <property type="entry name" value="PUTATIVE (AFU_ORTHOLOGUE AFUA_4G14580)-RELATED"/>
    <property type="match status" value="1"/>
</dbReference>
<reference evidence="2" key="1">
    <citation type="submission" date="2005-09" db="EMBL/GenBank/DDBJ databases">
        <title>Annotation of the Aspergillus terreus NIH2624 genome.</title>
        <authorList>
            <person name="Birren B.W."/>
            <person name="Lander E.S."/>
            <person name="Galagan J.E."/>
            <person name="Nusbaum C."/>
            <person name="Devon K."/>
            <person name="Henn M."/>
            <person name="Ma L.-J."/>
            <person name="Jaffe D.B."/>
            <person name="Butler J."/>
            <person name="Alvarez P."/>
            <person name="Gnerre S."/>
            <person name="Grabherr M."/>
            <person name="Kleber M."/>
            <person name="Mauceli E.W."/>
            <person name="Brockman W."/>
            <person name="Rounsley S."/>
            <person name="Young S.K."/>
            <person name="LaButti K."/>
            <person name="Pushparaj V."/>
            <person name="DeCaprio D."/>
            <person name="Crawford M."/>
            <person name="Koehrsen M."/>
            <person name="Engels R."/>
            <person name="Montgomery P."/>
            <person name="Pearson M."/>
            <person name="Howarth C."/>
            <person name="Larson L."/>
            <person name="Luoma S."/>
            <person name="White J."/>
            <person name="Alvarado L."/>
            <person name="Kodira C.D."/>
            <person name="Zeng Q."/>
            <person name="Oleary S."/>
            <person name="Yandava C."/>
            <person name="Denning D.W."/>
            <person name="Nierman W.C."/>
            <person name="Milne T."/>
            <person name="Madden K."/>
        </authorList>
    </citation>
    <scope>NUCLEOTIDE SEQUENCE [LARGE SCALE GENOMIC DNA]</scope>
    <source>
        <strain evidence="2">NIH 2624 / FGSC A1156</strain>
    </source>
</reference>
<dbReference type="EMBL" id="CH476604">
    <property type="protein sequence ID" value="EAU31763.1"/>
    <property type="molecule type" value="Genomic_DNA"/>
</dbReference>
<gene>
    <name evidence="1" type="ORF">ATEG_07501</name>
</gene>
<evidence type="ECO:0000313" key="1">
    <source>
        <dbReference type="EMBL" id="EAU31763.1"/>
    </source>
</evidence>
<sequence length="202" mass="22508">MEQDSLVKVAKEILAHTRTLSEILSTRGLAPPPGIDVDSTSDLWTTHDTKIDNLRSTIVGLAQNMTTLLQGPHEFLHEYVSRNWEHGALYALLEFDVFEKIPISPGAAVPIEKLSSQTGMPKDKLLRVCRLIATTGILLEPEEGKFAHTAISRELVEDQGYKSFIGFQLFETRVASAHLADSLHESNPFWTGRSAFEFATKF</sequence>
<dbReference type="GeneID" id="4322591"/>
<organism evidence="1 2">
    <name type="scientific">Aspergillus terreus (strain NIH 2624 / FGSC A1156)</name>
    <dbReference type="NCBI Taxonomy" id="341663"/>
    <lineage>
        <taxon>Eukaryota</taxon>
        <taxon>Fungi</taxon>
        <taxon>Dikarya</taxon>
        <taxon>Ascomycota</taxon>
        <taxon>Pezizomycotina</taxon>
        <taxon>Eurotiomycetes</taxon>
        <taxon>Eurotiomycetidae</taxon>
        <taxon>Eurotiales</taxon>
        <taxon>Aspergillaceae</taxon>
        <taxon>Aspergillus</taxon>
        <taxon>Aspergillus subgen. Circumdati</taxon>
    </lineage>
</organism>
<dbReference type="HOGENOM" id="CLU_1354358_0_0_1"/>
<dbReference type="InterPro" id="IPR036390">
    <property type="entry name" value="WH_DNA-bd_sf"/>
</dbReference>
<dbReference type="eggNOG" id="ENOG502SIFT">
    <property type="taxonomic scope" value="Eukaryota"/>
</dbReference>
<dbReference type="InterPro" id="IPR036388">
    <property type="entry name" value="WH-like_DNA-bd_sf"/>
</dbReference>
<dbReference type="RefSeq" id="XP_001216122.1">
    <property type="nucleotide sequence ID" value="XM_001216122.1"/>
</dbReference>
<dbReference type="OrthoDB" id="1606438at2759"/>
<dbReference type="SUPFAM" id="SSF46785">
    <property type="entry name" value="Winged helix' DNA-binding domain"/>
    <property type="match status" value="1"/>
</dbReference>
<accession>Q0CFN3</accession>
<dbReference type="PANTHER" id="PTHR43712:SF12">
    <property type="entry name" value="STERIGMATOCYSTIN 8-O-METHYLTRANSFERASE"/>
    <property type="match status" value="1"/>
</dbReference>
<protein>
    <recommendedName>
        <fullName evidence="3">O-methyltransferase domain-containing protein</fullName>
    </recommendedName>
</protein>
<dbReference type="Gene3D" id="1.10.10.10">
    <property type="entry name" value="Winged helix-like DNA-binding domain superfamily/Winged helix DNA-binding domain"/>
    <property type="match status" value="1"/>
</dbReference>
<dbReference type="VEuPathDB" id="FungiDB:ATEG_07501"/>
<dbReference type="Proteomes" id="UP000007963">
    <property type="component" value="Unassembled WGS sequence"/>
</dbReference>
<dbReference type="AlphaFoldDB" id="Q0CFN3"/>
<evidence type="ECO:0008006" key="3">
    <source>
        <dbReference type="Google" id="ProtNLM"/>
    </source>
</evidence>
<evidence type="ECO:0000313" key="2">
    <source>
        <dbReference type="Proteomes" id="UP000007963"/>
    </source>
</evidence>
<proteinExistence type="predicted"/>
<name>Q0CFN3_ASPTN</name>